<dbReference type="InterPro" id="IPR004360">
    <property type="entry name" value="Glyas_Fos-R_dOase_dom"/>
</dbReference>
<dbReference type="CDD" id="cd06587">
    <property type="entry name" value="VOC"/>
    <property type="match status" value="1"/>
</dbReference>
<reference evidence="2 3" key="1">
    <citation type="submission" date="2021-12" db="EMBL/GenBank/DDBJ databases">
        <title>Discovery of the Pendulisporaceae a myxobacterial family with distinct sporulation behavior and unique specialized metabolism.</title>
        <authorList>
            <person name="Garcia R."/>
            <person name="Popoff A."/>
            <person name="Bader C.D."/>
            <person name="Loehr J."/>
            <person name="Walesch S."/>
            <person name="Walt C."/>
            <person name="Boldt J."/>
            <person name="Bunk B."/>
            <person name="Haeckl F.J.F.P.J."/>
            <person name="Gunesch A.P."/>
            <person name="Birkelbach J."/>
            <person name="Nuebel U."/>
            <person name="Pietschmann T."/>
            <person name="Bach T."/>
            <person name="Mueller R."/>
        </authorList>
    </citation>
    <scope>NUCLEOTIDE SEQUENCE [LARGE SCALE GENOMIC DNA]</scope>
    <source>
        <strain evidence="2 3">MSr11954</strain>
    </source>
</reference>
<evidence type="ECO:0000313" key="3">
    <source>
        <dbReference type="Proteomes" id="UP001370348"/>
    </source>
</evidence>
<gene>
    <name evidence="2" type="ORF">LZC94_29560</name>
</gene>
<dbReference type="SUPFAM" id="SSF54593">
    <property type="entry name" value="Glyoxalase/Bleomycin resistance protein/Dihydroxybiphenyl dioxygenase"/>
    <property type="match status" value="1"/>
</dbReference>
<sequence>MDVHFGIRHLALRVAHVDRAATFYEQGLGMRRFTSQDRGHMAVMTSPGARDILTLSEPEVPTEIEGIPIGRPGEMGGVDHLGFEVQDHLAVKQVADRCIAAGGTFVGAVEMVPGFPSVFLRDRDGYLLQLYGLAPHLRAMFG</sequence>
<evidence type="ECO:0000313" key="2">
    <source>
        <dbReference type="EMBL" id="WXB11989.1"/>
    </source>
</evidence>
<dbReference type="Proteomes" id="UP001370348">
    <property type="component" value="Chromosome"/>
</dbReference>
<dbReference type="Gene3D" id="3.10.180.10">
    <property type="entry name" value="2,3-Dihydroxybiphenyl 1,2-Dioxygenase, domain 1"/>
    <property type="match status" value="1"/>
</dbReference>
<dbReference type="PROSITE" id="PS51819">
    <property type="entry name" value="VOC"/>
    <property type="match status" value="1"/>
</dbReference>
<evidence type="ECO:0000259" key="1">
    <source>
        <dbReference type="PROSITE" id="PS51819"/>
    </source>
</evidence>
<dbReference type="RefSeq" id="WP_394821606.1">
    <property type="nucleotide sequence ID" value="NZ_CP089984.1"/>
</dbReference>
<dbReference type="EMBL" id="CP089984">
    <property type="protein sequence ID" value="WXB11989.1"/>
    <property type="molecule type" value="Genomic_DNA"/>
</dbReference>
<dbReference type="InterPro" id="IPR029068">
    <property type="entry name" value="Glyas_Bleomycin-R_OHBP_Dase"/>
</dbReference>
<protein>
    <submittedName>
        <fullName evidence="2">VOC family protein</fullName>
    </submittedName>
</protein>
<organism evidence="2 3">
    <name type="scientific">Pendulispora albinea</name>
    <dbReference type="NCBI Taxonomy" id="2741071"/>
    <lineage>
        <taxon>Bacteria</taxon>
        <taxon>Pseudomonadati</taxon>
        <taxon>Myxococcota</taxon>
        <taxon>Myxococcia</taxon>
        <taxon>Myxococcales</taxon>
        <taxon>Sorangiineae</taxon>
        <taxon>Pendulisporaceae</taxon>
        <taxon>Pendulispora</taxon>
    </lineage>
</organism>
<keyword evidence="3" id="KW-1185">Reference proteome</keyword>
<dbReference type="InterPro" id="IPR037523">
    <property type="entry name" value="VOC_core"/>
</dbReference>
<accession>A0ABZ2LM53</accession>
<feature type="domain" description="VOC" evidence="1">
    <location>
        <begin position="6"/>
        <end position="133"/>
    </location>
</feature>
<name>A0ABZ2LM53_9BACT</name>
<proteinExistence type="predicted"/>
<dbReference type="Pfam" id="PF00903">
    <property type="entry name" value="Glyoxalase"/>
    <property type="match status" value="1"/>
</dbReference>